<dbReference type="RefSeq" id="XP_033381304.1">
    <property type="nucleotide sequence ID" value="XM_033531250.1"/>
</dbReference>
<keyword evidence="3" id="KW-1185">Reference proteome</keyword>
<dbReference type="GeneID" id="54288647"/>
<dbReference type="PANTHER" id="PTHR33112">
    <property type="entry name" value="DOMAIN PROTEIN, PUTATIVE-RELATED"/>
    <property type="match status" value="1"/>
</dbReference>
<dbReference type="Proteomes" id="UP000799778">
    <property type="component" value="Unassembled WGS sequence"/>
</dbReference>
<dbReference type="InterPro" id="IPR010730">
    <property type="entry name" value="HET"/>
</dbReference>
<reference evidence="2" key="1">
    <citation type="journal article" date="2020" name="Stud. Mycol.">
        <title>101 Dothideomycetes genomes: a test case for predicting lifestyles and emergence of pathogens.</title>
        <authorList>
            <person name="Haridas S."/>
            <person name="Albert R."/>
            <person name="Binder M."/>
            <person name="Bloem J."/>
            <person name="Labutti K."/>
            <person name="Salamov A."/>
            <person name="Andreopoulos B."/>
            <person name="Baker S."/>
            <person name="Barry K."/>
            <person name="Bills G."/>
            <person name="Bluhm B."/>
            <person name="Cannon C."/>
            <person name="Castanera R."/>
            <person name="Culley D."/>
            <person name="Daum C."/>
            <person name="Ezra D."/>
            <person name="Gonzalez J."/>
            <person name="Henrissat B."/>
            <person name="Kuo A."/>
            <person name="Liang C."/>
            <person name="Lipzen A."/>
            <person name="Lutzoni F."/>
            <person name="Magnuson J."/>
            <person name="Mondo S."/>
            <person name="Nolan M."/>
            <person name="Ohm R."/>
            <person name="Pangilinan J."/>
            <person name="Park H.-J."/>
            <person name="Ramirez L."/>
            <person name="Alfaro M."/>
            <person name="Sun H."/>
            <person name="Tritt A."/>
            <person name="Yoshinaga Y."/>
            <person name="Zwiers L.-H."/>
            <person name="Turgeon B."/>
            <person name="Goodwin S."/>
            <person name="Spatafora J."/>
            <person name="Crous P."/>
            <person name="Grigoriev I."/>
        </authorList>
    </citation>
    <scope>NUCLEOTIDE SEQUENCE</scope>
    <source>
        <strain evidence="2">CBS 175.79</strain>
    </source>
</reference>
<sequence length="480" mass="54104">MFDLMFFKLIKEDELAGDSQDRVDVIYEYIDQLPKDAPICVKECSATSTGHLGPLLQAHLSDKNNIKVVTMEGHPSGAPYATLSYCWGPNPQFLRLTAENYNQLRGDIAISTLPQTFRDAILVTQTLGLSYLWIDSLCILQEGPGSEEDWLFHLHDMADIFSNCHVCISADNGANPHKGLFSKRDHTLIQPLFFKATVVKDPVMEIYLTLNPKSQCSFAFADAPLWKRGWVTQERILSPRILHFGRDQLFWECAGIRLASETFPCDKDKLNALAGIAKQVARASDDSYHAGVFKKHLPEQLLWRSTKGFQADNLRGPSWSWASHNGQINFGPIILYRGSGQWGVAQQVVARLVDIHTWPWQENGNRWDGAQGGVISLVAPIVDVAEISLYNIGDDFSKTVHWDEVSSNDCATLYREVKAVFILTHPVLGPYTYSGLIIGRNVAEEDYRRLGVFTIIHLNPRTELATKIEDDNFWKLVRII</sequence>
<dbReference type="Pfam" id="PF06985">
    <property type="entry name" value="HET"/>
    <property type="match status" value="1"/>
</dbReference>
<organism evidence="2 3">
    <name type="scientific">Aaosphaeria arxii CBS 175.79</name>
    <dbReference type="NCBI Taxonomy" id="1450172"/>
    <lineage>
        <taxon>Eukaryota</taxon>
        <taxon>Fungi</taxon>
        <taxon>Dikarya</taxon>
        <taxon>Ascomycota</taxon>
        <taxon>Pezizomycotina</taxon>
        <taxon>Dothideomycetes</taxon>
        <taxon>Pleosporomycetidae</taxon>
        <taxon>Pleosporales</taxon>
        <taxon>Pleosporales incertae sedis</taxon>
        <taxon>Aaosphaeria</taxon>
    </lineage>
</organism>
<evidence type="ECO:0000313" key="2">
    <source>
        <dbReference type="EMBL" id="KAF2012965.1"/>
    </source>
</evidence>
<dbReference type="PANTHER" id="PTHR33112:SF16">
    <property type="entry name" value="HETEROKARYON INCOMPATIBILITY DOMAIN-CONTAINING PROTEIN"/>
    <property type="match status" value="1"/>
</dbReference>
<proteinExistence type="predicted"/>
<gene>
    <name evidence="2" type="ORF">BU24DRAFT_453259</name>
</gene>
<evidence type="ECO:0000259" key="1">
    <source>
        <dbReference type="Pfam" id="PF06985"/>
    </source>
</evidence>
<dbReference type="OrthoDB" id="2958217at2759"/>
<dbReference type="AlphaFoldDB" id="A0A6A5XI74"/>
<accession>A0A6A5XI74</accession>
<evidence type="ECO:0000313" key="3">
    <source>
        <dbReference type="Proteomes" id="UP000799778"/>
    </source>
</evidence>
<feature type="domain" description="Heterokaryon incompatibility" evidence="1">
    <location>
        <begin position="80"/>
        <end position="234"/>
    </location>
</feature>
<protein>
    <submittedName>
        <fullName evidence="2">HET-domain-containing protein</fullName>
    </submittedName>
</protein>
<name>A0A6A5XI74_9PLEO</name>
<dbReference type="EMBL" id="ML978072">
    <property type="protein sequence ID" value="KAF2012965.1"/>
    <property type="molecule type" value="Genomic_DNA"/>
</dbReference>